<evidence type="ECO:0000313" key="12">
    <source>
        <dbReference type="WBParaSite" id="ACAC_0000130101-mRNA-1"/>
    </source>
</evidence>
<feature type="domain" description="Leucine zipper with capping helix" evidence="10">
    <location>
        <begin position="151"/>
        <end position="205"/>
    </location>
</feature>
<dbReference type="InterPro" id="IPR005647">
    <property type="entry name" value="Mnd1"/>
</dbReference>
<evidence type="ECO:0000256" key="4">
    <source>
        <dbReference type="ARBA" id="ARBA00023054"/>
    </source>
</evidence>
<dbReference type="InterPro" id="IPR040453">
    <property type="entry name" value="Mnd1_HTH"/>
</dbReference>
<dbReference type="Pfam" id="PF03962">
    <property type="entry name" value="Mnd1"/>
    <property type="match status" value="1"/>
</dbReference>
<evidence type="ECO:0000256" key="7">
    <source>
        <dbReference type="ARBA" id="ARBA00023254"/>
    </source>
</evidence>
<reference evidence="12" key="2">
    <citation type="submission" date="2017-02" db="UniProtKB">
        <authorList>
            <consortium name="WormBaseParasite"/>
        </authorList>
    </citation>
    <scope>IDENTIFICATION</scope>
</reference>
<comment type="function">
    <text evidence="8">Required for proper homologous chromosome pairing and efficient cross-over and intragenic recombination during meiosis.</text>
</comment>
<dbReference type="PANTHER" id="PTHR31398">
    <property type="entry name" value="MEIOTIC NUCLEAR DIVISION PROTEIN 1 HOMOLOG"/>
    <property type="match status" value="1"/>
</dbReference>
<evidence type="ECO:0000256" key="6">
    <source>
        <dbReference type="ARBA" id="ARBA00023242"/>
    </source>
</evidence>
<evidence type="ECO:0000259" key="10">
    <source>
        <dbReference type="Pfam" id="PF18517"/>
    </source>
</evidence>
<keyword evidence="5" id="KW-0233">DNA recombination</keyword>
<comment type="subcellular location">
    <subcellularLocation>
        <location evidence="1 8">Nucleus</location>
    </subcellularLocation>
</comment>
<dbReference type="STRING" id="6313.A0A0K0CVF2"/>
<keyword evidence="7" id="KW-0469">Meiosis</keyword>
<feature type="domain" description="Mnd1 HTH" evidence="9">
    <location>
        <begin position="17"/>
        <end position="76"/>
    </location>
</feature>
<dbReference type="AlphaFoldDB" id="A0A0K0CVF2"/>
<evidence type="ECO:0000256" key="1">
    <source>
        <dbReference type="ARBA" id="ARBA00004123"/>
    </source>
</evidence>
<keyword evidence="4" id="KW-0175">Coiled coil</keyword>
<dbReference type="PANTHER" id="PTHR31398:SF0">
    <property type="entry name" value="MEIOTIC NUCLEAR DIVISION PROTEIN 1 HOMOLOG"/>
    <property type="match status" value="1"/>
</dbReference>
<evidence type="ECO:0000259" key="9">
    <source>
        <dbReference type="Pfam" id="PF03962"/>
    </source>
</evidence>
<keyword evidence="6 8" id="KW-0539">Nucleus</keyword>
<evidence type="ECO:0000256" key="8">
    <source>
        <dbReference type="PIRNR" id="PIRNR026991"/>
    </source>
</evidence>
<protein>
    <recommendedName>
        <fullName evidence="3 8">Meiotic nuclear division protein 1 homolog</fullName>
    </recommendedName>
</protein>
<dbReference type="GO" id="GO:0003690">
    <property type="term" value="F:double-stranded DNA binding"/>
    <property type="evidence" value="ECO:0007669"/>
    <property type="project" value="InterPro"/>
</dbReference>
<dbReference type="GO" id="GO:0005634">
    <property type="term" value="C:nucleus"/>
    <property type="evidence" value="ECO:0007669"/>
    <property type="project" value="UniProtKB-SubCell"/>
</dbReference>
<evidence type="ECO:0000313" key="11">
    <source>
        <dbReference type="Proteomes" id="UP000035642"/>
    </source>
</evidence>
<keyword evidence="11" id="KW-1185">Reference proteome</keyword>
<reference evidence="11" key="1">
    <citation type="submission" date="2012-09" db="EMBL/GenBank/DDBJ databases">
        <authorList>
            <person name="Martin A.A."/>
        </authorList>
    </citation>
    <scope>NUCLEOTIDE SEQUENCE</scope>
</reference>
<name>A0A0K0CVF2_ANGCA</name>
<dbReference type="PIRSF" id="PIRSF026991">
    <property type="entry name" value="Mnd1"/>
    <property type="match status" value="1"/>
</dbReference>
<organism evidence="11 12">
    <name type="scientific">Angiostrongylus cantonensis</name>
    <name type="common">Rat lungworm</name>
    <dbReference type="NCBI Taxonomy" id="6313"/>
    <lineage>
        <taxon>Eukaryota</taxon>
        <taxon>Metazoa</taxon>
        <taxon>Ecdysozoa</taxon>
        <taxon>Nematoda</taxon>
        <taxon>Chromadorea</taxon>
        <taxon>Rhabditida</taxon>
        <taxon>Rhabditina</taxon>
        <taxon>Rhabditomorpha</taxon>
        <taxon>Strongyloidea</taxon>
        <taxon>Metastrongylidae</taxon>
        <taxon>Angiostrongylus</taxon>
    </lineage>
</organism>
<sequence length="206" mass="24026">MASRKKGLSLEEKRTQMLALFYESEDVFQMKELEKIAPKQKGVISQAVKEVTQSLVDDGLVECEKIGTFVCYWAFRSKASQIRKRKLQELNESIDDIKKRIAEGTAELKKQKKGKEDSEERSELLTLFGNLQEEERTLSGRLEQYAEFDPEAIAQMKQRVEKAREDANRWTDNIFSIKKWCKIKFGLDEKVLDQQFGIPEDMDYIE</sequence>
<dbReference type="Pfam" id="PF18517">
    <property type="entry name" value="LZ3wCH"/>
    <property type="match status" value="1"/>
</dbReference>
<dbReference type="GO" id="GO:0007131">
    <property type="term" value="P:reciprocal meiotic recombination"/>
    <property type="evidence" value="ECO:0007669"/>
    <property type="project" value="InterPro"/>
</dbReference>
<proteinExistence type="inferred from homology"/>
<accession>A0A0K0CVF2</accession>
<dbReference type="InterPro" id="IPR040661">
    <property type="entry name" value="LZ3wCH"/>
</dbReference>
<evidence type="ECO:0000256" key="5">
    <source>
        <dbReference type="ARBA" id="ARBA00023172"/>
    </source>
</evidence>
<evidence type="ECO:0000256" key="2">
    <source>
        <dbReference type="ARBA" id="ARBA00005981"/>
    </source>
</evidence>
<dbReference type="WBParaSite" id="ACAC_0000130101-mRNA-1">
    <property type="protein sequence ID" value="ACAC_0000130101-mRNA-1"/>
    <property type="gene ID" value="ACAC_0000130101"/>
</dbReference>
<evidence type="ECO:0000256" key="3">
    <source>
        <dbReference type="ARBA" id="ARBA00013726"/>
    </source>
</evidence>
<comment type="similarity">
    <text evidence="2 8">Belongs to the MND1 family.</text>
</comment>
<dbReference type="Proteomes" id="UP000035642">
    <property type="component" value="Unassembled WGS sequence"/>
</dbReference>